<dbReference type="PANTHER" id="PTHR43156">
    <property type="entry name" value="STAGE II SPORULATION PROTEIN E-RELATED"/>
    <property type="match status" value="1"/>
</dbReference>
<dbReference type="Proteomes" id="UP000768462">
    <property type="component" value="Unassembled WGS sequence"/>
</dbReference>
<evidence type="ECO:0000313" key="3">
    <source>
        <dbReference type="EMBL" id="MBE6060525.1"/>
    </source>
</evidence>
<dbReference type="AlphaFoldDB" id="A0A927ZPS4"/>
<dbReference type="Pfam" id="PF07228">
    <property type="entry name" value="SpoIIE"/>
    <property type="match status" value="1"/>
</dbReference>
<evidence type="ECO:0000256" key="1">
    <source>
        <dbReference type="ARBA" id="ARBA00022801"/>
    </source>
</evidence>
<dbReference type="GO" id="GO:0016791">
    <property type="term" value="F:phosphatase activity"/>
    <property type="evidence" value="ECO:0007669"/>
    <property type="project" value="TreeGrafter"/>
</dbReference>
<protein>
    <submittedName>
        <fullName evidence="3">Serine/threonine-protein phosphatase</fullName>
    </submittedName>
</protein>
<evidence type="ECO:0000313" key="4">
    <source>
        <dbReference type="Proteomes" id="UP000768462"/>
    </source>
</evidence>
<dbReference type="SUPFAM" id="SSF81606">
    <property type="entry name" value="PP2C-like"/>
    <property type="match status" value="1"/>
</dbReference>
<comment type="caution">
    <text evidence="3">The sequence shown here is derived from an EMBL/GenBank/DDBJ whole genome shotgun (WGS) entry which is preliminary data.</text>
</comment>
<keyword evidence="1" id="KW-0378">Hydrolase</keyword>
<dbReference type="InterPro" id="IPR001932">
    <property type="entry name" value="PPM-type_phosphatase-like_dom"/>
</dbReference>
<sequence length="389" mass="43190">MTNLFLESGFASFNKHGESISGDFYTTIKGKDKTTFVLSDGLGSGIKANILATLTSKILGTMMASNMSIEESVYTIAKSLPVCKVRNMAYSTFTILQIYQRGDAYLAQFDNPSVILIREGKNVVYDSMCKVIYEKEIHESNIKLYIGDMIILLTDGVTSAGLGRTTKNGWRRESVIEYVQRWYTPEMSPQRMAATIANASMDLYLNSPDDDITVAVFKICERKVVNLMIGPPEHKEDDNKVLKLFFSRKGKKIICGGTTAKIASRYLNKPIVINNNTCNEEIPSTACIEGVDLVTEGVITLEKVLNIAKQYSVTSNISLDLRNKIDGASMIAKILFEESTDINFFIGNAINPVHDDSNSHISYTIKLGIIRELEKILSNMGKNVKVSMC</sequence>
<feature type="domain" description="PPM-type phosphatase" evidence="2">
    <location>
        <begin position="5"/>
        <end position="219"/>
    </location>
</feature>
<dbReference type="PANTHER" id="PTHR43156:SF2">
    <property type="entry name" value="STAGE II SPORULATION PROTEIN E"/>
    <property type="match status" value="1"/>
</dbReference>
<dbReference type="InterPro" id="IPR036457">
    <property type="entry name" value="PPM-type-like_dom_sf"/>
</dbReference>
<dbReference type="SMART" id="SM00331">
    <property type="entry name" value="PP2C_SIG"/>
    <property type="match status" value="1"/>
</dbReference>
<dbReference type="EMBL" id="SVCM01000115">
    <property type="protein sequence ID" value="MBE6060525.1"/>
    <property type="molecule type" value="Genomic_DNA"/>
</dbReference>
<dbReference type="Gene3D" id="3.60.40.10">
    <property type="entry name" value="PPM-type phosphatase domain"/>
    <property type="match status" value="1"/>
</dbReference>
<dbReference type="InterPro" id="IPR052016">
    <property type="entry name" value="Bact_Sigma-Reg"/>
</dbReference>
<organism evidence="3 4">
    <name type="scientific">Clostridium sulfidigenes</name>
    <dbReference type="NCBI Taxonomy" id="318464"/>
    <lineage>
        <taxon>Bacteria</taxon>
        <taxon>Bacillati</taxon>
        <taxon>Bacillota</taxon>
        <taxon>Clostridia</taxon>
        <taxon>Eubacteriales</taxon>
        <taxon>Clostridiaceae</taxon>
        <taxon>Clostridium</taxon>
    </lineage>
</organism>
<gene>
    <name evidence="3" type="ORF">E7215_10190</name>
</gene>
<reference evidence="3" key="1">
    <citation type="submission" date="2019-04" db="EMBL/GenBank/DDBJ databases">
        <title>Evolution of Biomass-Degrading Anaerobic Consortia Revealed by Metagenomics.</title>
        <authorList>
            <person name="Peng X."/>
        </authorList>
    </citation>
    <scope>NUCLEOTIDE SEQUENCE</scope>
    <source>
        <strain evidence="3">SIG254</strain>
    </source>
</reference>
<evidence type="ECO:0000259" key="2">
    <source>
        <dbReference type="SMART" id="SM00331"/>
    </source>
</evidence>
<name>A0A927ZPS4_9CLOT</name>
<accession>A0A927ZPS4</accession>
<proteinExistence type="predicted"/>